<gene>
    <name evidence="3" type="ordered locus">Fjoh_3821</name>
</gene>
<sequence>MNRKIILLVDDDCDDAEFFKWAMVGTEESFAVKFVDSGDAALDLLSQLDSLPDLILLDAGMPKMNGWELLKLIKQDLRFGEIPVVMMATSSRMKGIDDAHSLGAEAYIVKPSDFDELKQIMQQLCIGVQTDLKSTLADMRSNLPENIYTFN</sequence>
<keyword evidence="4" id="KW-1185">Reference proteome</keyword>
<proteinExistence type="predicted"/>
<dbReference type="SUPFAM" id="SSF52172">
    <property type="entry name" value="CheY-like"/>
    <property type="match status" value="1"/>
</dbReference>
<dbReference type="KEGG" id="fjo:Fjoh_3821"/>
<dbReference type="SMART" id="SM00448">
    <property type="entry name" value="REC"/>
    <property type="match status" value="1"/>
</dbReference>
<dbReference type="HOGENOM" id="CLU_000445_69_17_10"/>
<keyword evidence="1" id="KW-0597">Phosphoprotein</keyword>
<dbReference type="RefSeq" id="WP_012025798.1">
    <property type="nucleotide sequence ID" value="NC_009441.1"/>
</dbReference>
<feature type="domain" description="Response regulatory" evidence="2">
    <location>
        <begin position="5"/>
        <end position="125"/>
    </location>
</feature>
<dbReference type="GO" id="GO:0000160">
    <property type="term" value="P:phosphorelay signal transduction system"/>
    <property type="evidence" value="ECO:0007669"/>
    <property type="project" value="InterPro"/>
</dbReference>
<dbReference type="InterPro" id="IPR001789">
    <property type="entry name" value="Sig_transdc_resp-reg_receiver"/>
</dbReference>
<protein>
    <submittedName>
        <fullName evidence="3">Response regulator receiver protein</fullName>
    </submittedName>
</protein>
<dbReference type="eggNOG" id="COG0745">
    <property type="taxonomic scope" value="Bacteria"/>
</dbReference>
<name>A5FD81_FLAJ1</name>
<dbReference type="PROSITE" id="PS50110">
    <property type="entry name" value="RESPONSE_REGULATORY"/>
    <property type="match status" value="1"/>
</dbReference>
<dbReference type="PANTHER" id="PTHR44520">
    <property type="entry name" value="RESPONSE REGULATOR RCP1-RELATED"/>
    <property type="match status" value="1"/>
</dbReference>
<evidence type="ECO:0000256" key="1">
    <source>
        <dbReference type="PROSITE-ProRule" id="PRU00169"/>
    </source>
</evidence>
<feature type="modified residue" description="4-aspartylphosphate" evidence="1">
    <location>
        <position position="58"/>
    </location>
</feature>
<dbReference type="Pfam" id="PF00072">
    <property type="entry name" value="Response_reg"/>
    <property type="match status" value="1"/>
</dbReference>
<evidence type="ECO:0000313" key="4">
    <source>
        <dbReference type="Proteomes" id="UP000006694"/>
    </source>
</evidence>
<dbReference type="InterPro" id="IPR011006">
    <property type="entry name" value="CheY-like_superfamily"/>
</dbReference>
<dbReference type="PANTHER" id="PTHR44520:SF2">
    <property type="entry name" value="RESPONSE REGULATOR RCP1"/>
    <property type="match status" value="1"/>
</dbReference>
<reference evidence="3 4" key="1">
    <citation type="journal article" date="2009" name="Appl. Environ. Microbiol.">
        <title>Novel features of the polysaccharide-digesting gliding bacterium Flavobacterium johnsoniae as revealed by genome sequence analysis.</title>
        <authorList>
            <person name="McBride M.J."/>
            <person name="Xie G."/>
            <person name="Martens E.C."/>
            <person name="Lapidus A."/>
            <person name="Henrissat B."/>
            <person name="Rhodes R.G."/>
            <person name="Goltsman E."/>
            <person name="Wang W."/>
            <person name="Xu J."/>
            <person name="Hunnicutt D.W."/>
            <person name="Staroscik A.M."/>
            <person name="Hoover T.R."/>
            <person name="Cheng Y.Q."/>
            <person name="Stein J.L."/>
        </authorList>
    </citation>
    <scope>NUCLEOTIDE SEQUENCE [LARGE SCALE GENOMIC DNA]</scope>
    <source>
        <strain evidence="4">ATCC 17061 / DSM 2064 / JCM 8514 / BCRC 14874 / CCUG 350202 / NBRC 14942 / NCIMB 11054 / UW101</strain>
    </source>
</reference>
<evidence type="ECO:0000259" key="2">
    <source>
        <dbReference type="PROSITE" id="PS50110"/>
    </source>
</evidence>
<dbReference type="STRING" id="376686.Fjoh_3821"/>
<evidence type="ECO:0000313" key="3">
    <source>
        <dbReference type="EMBL" id="ABQ06832.1"/>
    </source>
</evidence>
<dbReference type="AlphaFoldDB" id="A5FD81"/>
<dbReference type="InterPro" id="IPR052893">
    <property type="entry name" value="TCS_response_regulator"/>
</dbReference>
<dbReference type="GeneID" id="31766741"/>
<dbReference type="EMBL" id="CP000685">
    <property type="protein sequence ID" value="ABQ06832.1"/>
    <property type="molecule type" value="Genomic_DNA"/>
</dbReference>
<accession>A5FD81</accession>
<organism evidence="3 4">
    <name type="scientific">Flavobacterium johnsoniae (strain ATCC 17061 / DSM 2064 / JCM 8514 / BCRC 14874 / CCUG 350202 / NBRC 14942 / NCIMB 11054 / UW101)</name>
    <name type="common">Cytophaga johnsonae</name>
    <dbReference type="NCBI Taxonomy" id="376686"/>
    <lineage>
        <taxon>Bacteria</taxon>
        <taxon>Pseudomonadati</taxon>
        <taxon>Bacteroidota</taxon>
        <taxon>Flavobacteriia</taxon>
        <taxon>Flavobacteriales</taxon>
        <taxon>Flavobacteriaceae</taxon>
        <taxon>Flavobacterium</taxon>
    </lineage>
</organism>
<dbReference type="Proteomes" id="UP000006694">
    <property type="component" value="Chromosome"/>
</dbReference>
<dbReference type="OrthoDB" id="9789181at2"/>
<dbReference type="Gene3D" id="3.40.50.2300">
    <property type="match status" value="1"/>
</dbReference>